<keyword evidence="6" id="KW-1185">Reference proteome</keyword>
<dbReference type="EMBL" id="JACHJD010000018">
    <property type="protein sequence ID" value="MBB5108364.1"/>
    <property type="molecule type" value="Genomic_DNA"/>
</dbReference>
<dbReference type="RefSeq" id="WP_150509816.1">
    <property type="nucleotide sequence ID" value="NZ_BMSQ01000020.1"/>
</dbReference>
<feature type="domain" description="WW" evidence="2">
    <location>
        <begin position="4"/>
        <end position="36"/>
    </location>
</feature>
<evidence type="ECO:0000313" key="4">
    <source>
        <dbReference type="EMBL" id="QEV58612.1"/>
    </source>
</evidence>
<evidence type="ECO:0000313" key="5">
    <source>
        <dbReference type="Proteomes" id="UP000326505"/>
    </source>
</evidence>
<organism evidence="4 5">
    <name type="scientific">Streptomyces spectabilis</name>
    <dbReference type="NCBI Taxonomy" id="68270"/>
    <lineage>
        <taxon>Bacteria</taxon>
        <taxon>Bacillati</taxon>
        <taxon>Actinomycetota</taxon>
        <taxon>Actinomycetes</taxon>
        <taxon>Kitasatosporales</taxon>
        <taxon>Streptomycetaceae</taxon>
        <taxon>Streptomyces</taxon>
    </lineage>
</organism>
<dbReference type="PROSITE" id="PS50020">
    <property type="entry name" value="WW_DOMAIN_2"/>
    <property type="match status" value="1"/>
</dbReference>
<evidence type="ECO:0000256" key="1">
    <source>
        <dbReference type="SAM" id="Coils"/>
    </source>
</evidence>
<evidence type="ECO:0000313" key="6">
    <source>
        <dbReference type="Proteomes" id="UP000549009"/>
    </source>
</evidence>
<gene>
    <name evidence="4" type="ORF">CP982_07675</name>
    <name evidence="3" type="ORF">FHS40_007485</name>
</gene>
<keyword evidence="1" id="KW-0175">Coiled coil</keyword>
<proteinExistence type="predicted"/>
<dbReference type="Proteomes" id="UP000326505">
    <property type="component" value="Chromosome"/>
</dbReference>
<reference evidence="3 6" key="2">
    <citation type="submission" date="2020-08" db="EMBL/GenBank/DDBJ databases">
        <title>Genomic Encyclopedia of Type Strains, Phase III (KMG-III): the genomes of soil and plant-associated and newly described type strains.</title>
        <authorList>
            <person name="Whitman W."/>
        </authorList>
    </citation>
    <scope>NUCLEOTIDE SEQUENCE [LARGE SCALE GENOMIC DNA]</scope>
    <source>
        <strain evidence="3 6">CECT 3146</strain>
    </source>
</reference>
<protein>
    <recommendedName>
        <fullName evidence="2">WW domain-containing protein</fullName>
    </recommendedName>
</protein>
<dbReference type="OrthoDB" id="10018810at2"/>
<dbReference type="KEGG" id="sspb:CP982_07675"/>
<evidence type="ECO:0000313" key="3">
    <source>
        <dbReference type="EMBL" id="MBB5108364.1"/>
    </source>
</evidence>
<dbReference type="AlphaFoldDB" id="A0A5P2X870"/>
<accession>A0A5P2X870</accession>
<dbReference type="EMBL" id="CP023690">
    <property type="protein sequence ID" value="QEV58612.1"/>
    <property type="molecule type" value="Genomic_DNA"/>
</dbReference>
<name>A0A5P2X870_STRST</name>
<feature type="coiled-coil region" evidence="1">
    <location>
        <begin position="189"/>
        <end position="251"/>
    </location>
</feature>
<dbReference type="Proteomes" id="UP000549009">
    <property type="component" value="Unassembled WGS sequence"/>
</dbReference>
<dbReference type="InterPro" id="IPR001202">
    <property type="entry name" value="WW_dom"/>
</dbReference>
<evidence type="ECO:0000259" key="2">
    <source>
        <dbReference type="PROSITE" id="PS50020"/>
    </source>
</evidence>
<reference evidence="4 5" key="1">
    <citation type="submission" date="2017-09" db="EMBL/GenBank/DDBJ databases">
        <authorList>
            <person name="Lee N."/>
            <person name="Cho B.-K."/>
        </authorList>
    </citation>
    <scope>NUCLEOTIDE SEQUENCE [LARGE SCALE GENOMIC DNA]</scope>
    <source>
        <strain evidence="4 5">ATCC 27465</strain>
    </source>
</reference>
<sequence>MSRPPVPEGWEFRLSHDRRYFAFYDPGNGPWFVPEPSMRGRFVDSAEMNSLDWYRYIPEQEQPPVAAPSAPADSVTLTRGQLAALLAHHADVLAARWHAVAPGAGAWEVAAAYSLRGHAAELTADEETPAVRELLVSVLTFNAEQQPAAVPPVLADAERRDRYATAIRQAGDTAYGNRPFYEAITDAVIAVADAEQAGLRARITELKQRADRSEKIRENADFHLGQEMARRQRAEKETTRLRAERAAVLREAADVIEGIDFHPNAIVRSLDVAAGLAHRLRRMADEAQPACTCGPDEACGDPCNYEAQQAGDSR</sequence>